<proteinExistence type="inferred from homology"/>
<feature type="domain" description="Polysaccharide biosynthesis protein CapD-like" evidence="3">
    <location>
        <begin position="283"/>
        <end position="561"/>
    </location>
</feature>
<dbReference type="Proteomes" id="UP000270021">
    <property type="component" value="Chromosome"/>
</dbReference>
<evidence type="ECO:0000313" key="4">
    <source>
        <dbReference type="EMBL" id="AZN31017.1"/>
    </source>
</evidence>
<protein>
    <submittedName>
        <fullName evidence="4">Polysaccharide biosynthesis protein</fullName>
    </submittedName>
</protein>
<dbReference type="KEGG" id="fsl:EJO69_02090"/>
<dbReference type="AlphaFoldDB" id="A0A3Q8WV34"/>
<dbReference type="OrthoDB" id="9803111at2"/>
<dbReference type="InterPro" id="IPR036291">
    <property type="entry name" value="NAD(P)-bd_dom_sf"/>
</dbReference>
<dbReference type="Pfam" id="PF02719">
    <property type="entry name" value="Polysacc_synt_2"/>
    <property type="match status" value="1"/>
</dbReference>
<dbReference type="InterPro" id="IPR003869">
    <property type="entry name" value="Polysac_CapD-like"/>
</dbReference>
<evidence type="ECO:0000256" key="1">
    <source>
        <dbReference type="ARBA" id="ARBA00007430"/>
    </source>
</evidence>
<feature type="transmembrane region" description="Helical" evidence="2">
    <location>
        <begin position="75"/>
        <end position="97"/>
    </location>
</feature>
<keyword evidence="2" id="KW-0812">Transmembrane</keyword>
<name>A0A3Q8WV34_9ACTO</name>
<dbReference type="InterPro" id="IPR051203">
    <property type="entry name" value="Polysaccharide_Synthase-Rel"/>
</dbReference>
<sequence length="605" mass="66039">MPLRLKVSILLGVDALAWLLALLTVTTLRYDFGLSDPQWAWAVSFTILAIGIHTSSFVFANYLRGRNRVASFDEVVGVAATTLFIVFPVGLLLSAFITDFPRALPIVMPPLALIFMGAFRGVYRLFVQRSHMNKAVAEAAVPVLIYGAGEAGRQVAKLVDHAAEPPYRILGFVDDSRGKQMLRVRDYRVLGTGDDLIDLAERLGAKTVILAISKAPAKLVQHVSRECTSHGLDLVVIPTVREMIGGRVSLDRLRQFNVADLLGRRPIETDVRSIADYVMGKRVLITGAGGSIGSELARQLHRLGPEKLVLLDRDESELHAVRLSIDGDGLLDSDDIVLCDIREPDALEAIFDHHRPEVVFHAAALKHLPMLERYPLEGWKTNTLGTRNVLAAARKSGVEHFVNISTDKAADATSVLGITKRFAERLTSWHAVDGGLTYLSVRFGNVLGSRGSVLYTFRAQIERGGPVTVTDPDVTRFFMTIPEACELVLQAGAIGNPGDVLVLDMGEPVKIVDVAERLIAESGKDIQINYTGLRAGEKLHEVLFSSSEDSQPSGHPLISTVRVPSLAPTNIPELPETRQQVLDLLEAEEESSLELHEVTKSGTDG</sequence>
<feature type="transmembrane region" description="Helical" evidence="2">
    <location>
        <begin position="39"/>
        <end position="63"/>
    </location>
</feature>
<dbReference type="Pfam" id="PF13727">
    <property type="entry name" value="CoA_binding_3"/>
    <property type="match status" value="1"/>
</dbReference>
<evidence type="ECO:0000259" key="3">
    <source>
        <dbReference type="Pfam" id="PF02719"/>
    </source>
</evidence>
<feature type="transmembrane region" description="Helical" evidence="2">
    <location>
        <begin position="7"/>
        <end position="27"/>
    </location>
</feature>
<dbReference type="CDD" id="cd05237">
    <property type="entry name" value="UDP_invert_4-6DH_SDR_e"/>
    <property type="match status" value="1"/>
</dbReference>
<evidence type="ECO:0000256" key="2">
    <source>
        <dbReference type="SAM" id="Phobius"/>
    </source>
</evidence>
<comment type="similarity">
    <text evidence="1">Belongs to the polysaccharide synthase family.</text>
</comment>
<gene>
    <name evidence="4" type="ORF">EJO69_02090</name>
</gene>
<dbReference type="SUPFAM" id="SSF51735">
    <property type="entry name" value="NAD(P)-binding Rossmann-fold domains"/>
    <property type="match status" value="2"/>
</dbReference>
<dbReference type="PANTHER" id="PTHR43318">
    <property type="entry name" value="UDP-N-ACETYLGLUCOSAMINE 4,6-DEHYDRATASE"/>
    <property type="match status" value="1"/>
</dbReference>
<dbReference type="EMBL" id="CP034438">
    <property type="protein sequence ID" value="AZN31017.1"/>
    <property type="molecule type" value="Genomic_DNA"/>
</dbReference>
<accession>A0A3Q8WV34</accession>
<dbReference type="PANTHER" id="PTHR43318:SF1">
    <property type="entry name" value="POLYSACCHARIDE BIOSYNTHESIS PROTEIN EPSC-RELATED"/>
    <property type="match status" value="1"/>
</dbReference>
<evidence type="ECO:0000313" key="5">
    <source>
        <dbReference type="Proteomes" id="UP000270021"/>
    </source>
</evidence>
<keyword evidence="5" id="KW-1185">Reference proteome</keyword>
<reference evidence="4 5" key="1">
    <citation type="submission" date="2018-12" db="EMBL/GenBank/DDBJ databases">
        <title>Complete genome sequence of Flaviflexus salsibiostraticola KCTC 33148.</title>
        <authorList>
            <person name="Bae J.-W."/>
        </authorList>
    </citation>
    <scope>NUCLEOTIDE SEQUENCE [LARGE SCALE GENOMIC DNA]</scope>
    <source>
        <strain evidence="4 5">KCTC 33148</strain>
    </source>
</reference>
<keyword evidence="2" id="KW-0472">Membrane</keyword>
<organism evidence="4 5">
    <name type="scientific">Flaviflexus salsibiostraticola</name>
    <dbReference type="NCBI Taxonomy" id="1282737"/>
    <lineage>
        <taxon>Bacteria</taxon>
        <taxon>Bacillati</taxon>
        <taxon>Actinomycetota</taxon>
        <taxon>Actinomycetes</taxon>
        <taxon>Actinomycetales</taxon>
        <taxon>Actinomycetaceae</taxon>
        <taxon>Flaviflexus</taxon>
    </lineage>
</organism>
<keyword evidence="2" id="KW-1133">Transmembrane helix</keyword>
<dbReference type="Gene3D" id="3.40.50.720">
    <property type="entry name" value="NAD(P)-binding Rossmann-like Domain"/>
    <property type="match status" value="2"/>
</dbReference>